<keyword evidence="5" id="KW-0378">Hydrolase</keyword>
<feature type="signal peptide" evidence="10">
    <location>
        <begin position="1"/>
        <end position="25"/>
    </location>
</feature>
<dbReference type="AlphaFoldDB" id="A0A7C9IT89"/>
<comment type="pathway">
    <text evidence="1 9">Cell wall biogenesis; peptidoglycan biosynthesis.</text>
</comment>
<comment type="similarity">
    <text evidence="2">Belongs to the YkuD family.</text>
</comment>
<feature type="active site" description="Nucleophile" evidence="9">
    <location>
        <position position="223"/>
    </location>
</feature>
<keyword evidence="7 9" id="KW-0573">Peptidoglycan synthesis</keyword>
<evidence type="ECO:0000256" key="9">
    <source>
        <dbReference type="PROSITE-ProRule" id="PRU01373"/>
    </source>
</evidence>
<dbReference type="InterPro" id="IPR005490">
    <property type="entry name" value="LD_TPept_cat_dom"/>
</dbReference>
<dbReference type="CDD" id="cd16913">
    <property type="entry name" value="YkuD_like"/>
    <property type="match status" value="1"/>
</dbReference>
<dbReference type="GO" id="GO:0005576">
    <property type="term" value="C:extracellular region"/>
    <property type="evidence" value="ECO:0007669"/>
    <property type="project" value="TreeGrafter"/>
</dbReference>
<dbReference type="PROSITE" id="PS51318">
    <property type="entry name" value="TAT"/>
    <property type="match status" value="1"/>
</dbReference>
<accession>A0A7C9IT89</accession>
<protein>
    <submittedName>
        <fullName evidence="12">L,D-transpeptidase family protein</fullName>
    </submittedName>
</protein>
<evidence type="ECO:0000256" key="2">
    <source>
        <dbReference type="ARBA" id="ARBA00005992"/>
    </source>
</evidence>
<dbReference type="InterPro" id="IPR038063">
    <property type="entry name" value="Transpep_catalytic_dom"/>
</dbReference>
<keyword evidence="4" id="KW-0808">Transferase</keyword>
<dbReference type="SUPFAM" id="SSF141523">
    <property type="entry name" value="L,D-transpeptidase catalytic domain-like"/>
    <property type="match status" value="1"/>
</dbReference>
<dbReference type="Gene3D" id="2.40.440.10">
    <property type="entry name" value="L,D-transpeptidase catalytic domain-like"/>
    <property type="match status" value="1"/>
</dbReference>
<evidence type="ECO:0000256" key="8">
    <source>
        <dbReference type="ARBA" id="ARBA00023316"/>
    </source>
</evidence>
<comment type="caution">
    <text evidence="12">The sequence shown here is derived from an EMBL/GenBank/DDBJ whole genome shotgun (WGS) entry which is preliminary data.</text>
</comment>
<evidence type="ECO:0000256" key="4">
    <source>
        <dbReference type="ARBA" id="ARBA00022679"/>
    </source>
</evidence>
<feature type="chain" id="PRO_5028927119" evidence="10">
    <location>
        <begin position="26"/>
        <end position="255"/>
    </location>
</feature>
<evidence type="ECO:0000256" key="7">
    <source>
        <dbReference type="ARBA" id="ARBA00022984"/>
    </source>
</evidence>
<keyword evidence="8 9" id="KW-0961">Cell wall biogenesis/degradation</keyword>
<proteinExistence type="inferred from homology"/>
<dbReference type="PROSITE" id="PS52029">
    <property type="entry name" value="LD_TPASE"/>
    <property type="match status" value="1"/>
</dbReference>
<evidence type="ECO:0000259" key="11">
    <source>
        <dbReference type="PROSITE" id="PS52029"/>
    </source>
</evidence>
<dbReference type="GO" id="GO:0018104">
    <property type="term" value="P:peptidoglycan-protein cross-linking"/>
    <property type="evidence" value="ECO:0007669"/>
    <property type="project" value="TreeGrafter"/>
</dbReference>
<evidence type="ECO:0000256" key="10">
    <source>
        <dbReference type="SAM" id="SignalP"/>
    </source>
</evidence>
<feature type="domain" description="L,D-TPase catalytic" evidence="11">
    <location>
        <begin position="110"/>
        <end position="247"/>
    </location>
</feature>
<keyword evidence="6 9" id="KW-0133">Cell shape</keyword>
<reference evidence="12 13" key="1">
    <citation type="submission" date="2019-12" db="EMBL/GenBank/DDBJ databases">
        <authorList>
            <person name="Lee S.D."/>
        </authorList>
    </citation>
    <scope>NUCLEOTIDE SEQUENCE [LARGE SCALE GENOMIC DNA]</scope>
    <source>
        <strain evidence="12 13">GH1-50</strain>
    </source>
</reference>
<dbReference type="PANTHER" id="PTHR30582:SF24">
    <property type="entry name" value="L,D-TRANSPEPTIDASE ERFK_SRFK-RELATED"/>
    <property type="match status" value="1"/>
</dbReference>
<keyword evidence="13" id="KW-1185">Reference proteome</keyword>
<dbReference type="GO" id="GO:0008360">
    <property type="term" value="P:regulation of cell shape"/>
    <property type="evidence" value="ECO:0007669"/>
    <property type="project" value="UniProtKB-UniRule"/>
</dbReference>
<evidence type="ECO:0000256" key="3">
    <source>
        <dbReference type="ARBA" id="ARBA00022676"/>
    </source>
</evidence>
<gene>
    <name evidence="12" type="ORF">GQ651_12285</name>
</gene>
<reference evidence="12 13" key="2">
    <citation type="submission" date="2020-03" db="EMBL/GenBank/DDBJ databases">
        <title>Kangsaoukella pontilimi gen. nov., sp. nov., a new member of the family Rhodobacteraceae isolated from a tidal mudflat.</title>
        <authorList>
            <person name="Kim I.S."/>
        </authorList>
    </citation>
    <scope>NUCLEOTIDE SEQUENCE [LARGE SCALE GENOMIC DNA]</scope>
    <source>
        <strain evidence="12 13">GH1-50</strain>
    </source>
</reference>
<evidence type="ECO:0000256" key="5">
    <source>
        <dbReference type="ARBA" id="ARBA00022801"/>
    </source>
</evidence>
<sequence>MLTRRHFLATSTALFSAPVATSAFGQDAEVTLPADAVDPALTAADGDTAAELAEVIEEPVRQPVSNSRMWSTWDARVTPANYDPFTTNPWGFHSRFLPQRVEARSNLRVGDIHVDAKARYLYHIDGQGTAMRYGVAIARGNLYEPGTYTIRVKKKWPTWRPTEDMIEREPHKYEQFADGMDGGPSNPLGSRAFYLFEGRRDTYLRIHGTPQPRSIGGRASSGCVRMVMAHIIGLYDNVEIGARAYLYPVNGTLAG</sequence>
<dbReference type="EMBL" id="WUPT01000002">
    <property type="protein sequence ID" value="MXQ08625.1"/>
    <property type="molecule type" value="Genomic_DNA"/>
</dbReference>
<dbReference type="InterPro" id="IPR006311">
    <property type="entry name" value="TAT_signal"/>
</dbReference>
<name>A0A7C9IT89_9RHOB</name>
<dbReference type="Proteomes" id="UP000480350">
    <property type="component" value="Unassembled WGS sequence"/>
</dbReference>
<dbReference type="PANTHER" id="PTHR30582">
    <property type="entry name" value="L,D-TRANSPEPTIDASE"/>
    <property type="match status" value="1"/>
</dbReference>
<keyword evidence="3" id="KW-0328">Glycosyltransferase</keyword>
<feature type="active site" description="Proton donor/acceptor" evidence="9">
    <location>
        <position position="207"/>
    </location>
</feature>
<evidence type="ECO:0000313" key="13">
    <source>
        <dbReference type="Proteomes" id="UP000480350"/>
    </source>
</evidence>
<evidence type="ECO:0000313" key="12">
    <source>
        <dbReference type="EMBL" id="MXQ08625.1"/>
    </source>
</evidence>
<dbReference type="UniPathway" id="UPA00219"/>
<dbReference type="RefSeq" id="WP_160764539.1">
    <property type="nucleotide sequence ID" value="NZ_WUPT01000002.1"/>
</dbReference>
<dbReference type="GO" id="GO:0016757">
    <property type="term" value="F:glycosyltransferase activity"/>
    <property type="evidence" value="ECO:0007669"/>
    <property type="project" value="UniProtKB-KW"/>
</dbReference>
<dbReference type="GO" id="GO:0071972">
    <property type="term" value="F:peptidoglycan L,D-transpeptidase activity"/>
    <property type="evidence" value="ECO:0007669"/>
    <property type="project" value="TreeGrafter"/>
</dbReference>
<dbReference type="InterPro" id="IPR050979">
    <property type="entry name" value="LD-transpeptidase"/>
</dbReference>
<evidence type="ECO:0000256" key="6">
    <source>
        <dbReference type="ARBA" id="ARBA00022960"/>
    </source>
</evidence>
<evidence type="ECO:0000256" key="1">
    <source>
        <dbReference type="ARBA" id="ARBA00004752"/>
    </source>
</evidence>
<dbReference type="GO" id="GO:0071555">
    <property type="term" value="P:cell wall organization"/>
    <property type="evidence" value="ECO:0007669"/>
    <property type="project" value="UniProtKB-UniRule"/>
</dbReference>
<organism evidence="12 13">
    <name type="scientific">Kangsaoukella pontilimi</name>
    <dbReference type="NCBI Taxonomy" id="2691042"/>
    <lineage>
        <taxon>Bacteria</taxon>
        <taxon>Pseudomonadati</taxon>
        <taxon>Pseudomonadota</taxon>
        <taxon>Alphaproteobacteria</taxon>
        <taxon>Rhodobacterales</taxon>
        <taxon>Paracoccaceae</taxon>
        <taxon>Kangsaoukella</taxon>
    </lineage>
</organism>
<keyword evidence="10" id="KW-0732">Signal</keyword>
<dbReference type="Pfam" id="PF03734">
    <property type="entry name" value="YkuD"/>
    <property type="match status" value="1"/>
</dbReference>